<dbReference type="HOGENOM" id="CLU_049346_0_0_1"/>
<feature type="region of interest" description="Disordered" evidence="1">
    <location>
        <begin position="52"/>
        <end position="154"/>
    </location>
</feature>
<dbReference type="InParanoid" id="A0A0D0DDH4"/>
<name>A0A0D0DDH4_9AGAM</name>
<evidence type="ECO:0000313" key="2">
    <source>
        <dbReference type="EMBL" id="KIK95337.1"/>
    </source>
</evidence>
<reference evidence="2 3" key="1">
    <citation type="submission" date="2014-04" db="EMBL/GenBank/DDBJ databases">
        <authorList>
            <consortium name="DOE Joint Genome Institute"/>
            <person name="Kuo A."/>
            <person name="Kohler A."/>
            <person name="Jargeat P."/>
            <person name="Nagy L.G."/>
            <person name="Floudas D."/>
            <person name="Copeland A."/>
            <person name="Barry K.W."/>
            <person name="Cichocki N."/>
            <person name="Veneault-Fourrey C."/>
            <person name="LaButti K."/>
            <person name="Lindquist E.A."/>
            <person name="Lipzen A."/>
            <person name="Lundell T."/>
            <person name="Morin E."/>
            <person name="Murat C."/>
            <person name="Sun H."/>
            <person name="Tunlid A."/>
            <person name="Henrissat B."/>
            <person name="Grigoriev I.V."/>
            <person name="Hibbett D.S."/>
            <person name="Martin F."/>
            <person name="Nordberg H.P."/>
            <person name="Cantor M.N."/>
            <person name="Hua S.X."/>
        </authorList>
    </citation>
    <scope>NUCLEOTIDE SEQUENCE [LARGE SCALE GENOMIC DNA]</scope>
    <source>
        <strain evidence="2 3">Ve08.2h10</strain>
    </source>
</reference>
<proteinExistence type="predicted"/>
<organism evidence="2 3">
    <name type="scientific">Paxillus rubicundulus Ve08.2h10</name>
    <dbReference type="NCBI Taxonomy" id="930991"/>
    <lineage>
        <taxon>Eukaryota</taxon>
        <taxon>Fungi</taxon>
        <taxon>Dikarya</taxon>
        <taxon>Basidiomycota</taxon>
        <taxon>Agaricomycotina</taxon>
        <taxon>Agaricomycetes</taxon>
        <taxon>Agaricomycetidae</taxon>
        <taxon>Boletales</taxon>
        <taxon>Paxilineae</taxon>
        <taxon>Paxillaceae</taxon>
        <taxon>Paxillus</taxon>
    </lineage>
</organism>
<feature type="compositionally biased region" description="Basic and acidic residues" evidence="1">
    <location>
        <begin position="72"/>
        <end position="85"/>
    </location>
</feature>
<protein>
    <submittedName>
        <fullName evidence="2">Uncharacterized protein</fullName>
    </submittedName>
</protein>
<feature type="compositionally biased region" description="Acidic residues" evidence="1">
    <location>
        <begin position="231"/>
        <end position="248"/>
    </location>
</feature>
<feature type="compositionally biased region" description="Basic and acidic residues" evidence="1">
    <location>
        <begin position="250"/>
        <end position="262"/>
    </location>
</feature>
<dbReference type="EMBL" id="KN825048">
    <property type="protein sequence ID" value="KIK95337.1"/>
    <property type="molecule type" value="Genomic_DNA"/>
</dbReference>
<reference evidence="3" key="2">
    <citation type="submission" date="2015-01" db="EMBL/GenBank/DDBJ databases">
        <title>Evolutionary Origins and Diversification of the Mycorrhizal Mutualists.</title>
        <authorList>
            <consortium name="DOE Joint Genome Institute"/>
            <consortium name="Mycorrhizal Genomics Consortium"/>
            <person name="Kohler A."/>
            <person name="Kuo A."/>
            <person name="Nagy L.G."/>
            <person name="Floudas D."/>
            <person name="Copeland A."/>
            <person name="Barry K.W."/>
            <person name="Cichocki N."/>
            <person name="Veneault-Fourrey C."/>
            <person name="LaButti K."/>
            <person name="Lindquist E.A."/>
            <person name="Lipzen A."/>
            <person name="Lundell T."/>
            <person name="Morin E."/>
            <person name="Murat C."/>
            <person name="Riley R."/>
            <person name="Ohm R."/>
            <person name="Sun H."/>
            <person name="Tunlid A."/>
            <person name="Henrissat B."/>
            <person name="Grigoriev I.V."/>
            <person name="Hibbett D.S."/>
            <person name="Martin F."/>
        </authorList>
    </citation>
    <scope>NUCLEOTIDE SEQUENCE [LARGE SCALE GENOMIC DNA]</scope>
    <source>
        <strain evidence="3">Ve08.2h10</strain>
    </source>
</reference>
<dbReference type="STRING" id="930991.A0A0D0DDH4"/>
<gene>
    <name evidence="2" type="ORF">PAXRUDRAFT_11511</name>
</gene>
<evidence type="ECO:0000256" key="1">
    <source>
        <dbReference type="SAM" id="MobiDB-lite"/>
    </source>
</evidence>
<dbReference type="AlphaFoldDB" id="A0A0D0DDH4"/>
<sequence length="282" mass="31522">MSIRRKSTTHDLATLRLHPDGSRVQQSSRNTRYRTAGSTFVDSRGNWIARDAAGQSSVKKRNASMLSDDGEGEHIRLSSDEESGKRTQSKGKGKQAALDGEPLDEDPEREPEQLSARTKRRLSFTRDYSFLDPPPVSVSSLEQDAYDSDASSSSSLPMISFPDPAPELLKCIHHFASCHYREMGQLFDSSRNYRGEKKERGKRAQDNIHVLAANASRRQNTDSEDGYLIHEEEEDTEEAEDEDDDMGVDDGSREGHRTDSCRKDMYKALGGSALMAIGLLYN</sequence>
<accession>A0A0D0DDH4</accession>
<dbReference type="OrthoDB" id="2565191at2759"/>
<keyword evidence="3" id="KW-1185">Reference proteome</keyword>
<dbReference type="Proteomes" id="UP000054538">
    <property type="component" value="Unassembled WGS sequence"/>
</dbReference>
<evidence type="ECO:0000313" key="3">
    <source>
        <dbReference type="Proteomes" id="UP000054538"/>
    </source>
</evidence>
<feature type="region of interest" description="Disordered" evidence="1">
    <location>
        <begin position="1"/>
        <end position="40"/>
    </location>
</feature>
<feature type="region of interest" description="Disordered" evidence="1">
    <location>
        <begin position="216"/>
        <end position="262"/>
    </location>
</feature>